<evidence type="ECO:0000259" key="1">
    <source>
        <dbReference type="Pfam" id="PF00535"/>
    </source>
</evidence>
<dbReference type="Pfam" id="PF00535">
    <property type="entry name" value="Glycos_transf_2"/>
    <property type="match status" value="1"/>
</dbReference>
<keyword evidence="3" id="KW-1185">Reference proteome</keyword>
<dbReference type="InterPro" id="IPR001173">
    <property type="entry name" value="Glyco_trans_2-like"/>
</dbReference>
<reference evidence="3" key="1">
    <citation type="journal article" date="2019" name="Int. J. Syst. Evol. Microbiol.">
        <title>The Global Catalogue of Microorganisms (GCM) 10K type strain sequencing project: providing services to taxonomists for standard genome sequencing and annotation.</title>
        <authorList>
            <consortium name="The Broad Institute Genomics Platform"/>
            <consortium name="The Broad Institute Genome Sequencing Center for Infectious Disease"/>
            <person name="Wu L."/>
            <person name="Ma J."/>
        </authorList>
    </citation>
    <scope>NUCLEOTIDE SEQUENCE [LARGE SCALE GENOMIC DNA]</scope>
    <source>
        <strain evidence="3">CGMCC 1.13587</strain>
    </source>
</reference>
<evidence type="ECO:0000313" key="3">
    <source>
        <dbReference type="Proteomes" id="UP001596111"/>
    </source>
</evidence>
<dbReference type="RefSeq" id="WP_377323350.1">
    <property type="nucleotide sequence ID" value="NZ_JBHSNG010000001.1"/>
</dbReference>
<organism evidence="2 3">
    <name type="scientific">Rhodanobacter terrae</name>
    <dbReference type="NCBI Taxonomy" id="418647"/>
    <lineage>
        <taxon>Bacteria</taxon>
        <taxon>Pseudomonadati</taxon>
        <taxon>Pseudomonadota</taxon>
        <taxon>Gammaproteobacteria</taxon>
        <taxon>Lysobacterales</taxon>
        <taxon>Rhodanobacteraceae</taxon>
        <taxon>Rhodanobacter</taxon>
    </lineage>
</organism>
<name>A0ABW0ST11_9GAMM</name>
<sequence length="273" mass="29917">MTPASVSIVIPVYNRAHLVSRAIDSALAQTVTCEVVLVDHGSTDDISAVVKNYGSKIRYIRRDNDRGPIEAWRDGAESATGEYLHFTYDDDWLEPEFVEKCLGGFGNEVAFVYTRATLHDPSAGATRVLLRHPSGINPIKDIVQYLLLSPLTISPGCAMFRRNDVLKNLLREIPGAAGPYGKNSGVGEDLLLFLLTSLSYDKYAHVSKPLADFLAHPGSITVNAQRTGKGSILAESYGVAKAFYLSQPGADKPLQGFRKTLFRLLWAVRSFLS</sequence>
<feature type="domain" description="Glycosyltransferase 2-like" evidence="1">
    <location>
        <begin position="7"/>
        <end position="164"/>
    </location>
</feature>
<dbReference type="PANTHER" id="PTHR22916">
    <property type="entry name" value="GLYCOSYLTRANSFERASE"/>
    <property type="match status" value="1"/>
</dbReference>
<protein>
    <submittedName>
        <fullName evidence="2">Glycosyltransferase family 2 protein</fullName>
    </submittedName>
</protein>
<proteinExistence type="predicted"/>
<evidence type="ECO:0000313" key="2">
    <source>
        <dbReference type="EMBL" id="MFC5579614.1"/>
    </source>
</evidence>
<accession>A0ABW0ST11</accession>
<dbReference type="InterPro" id="IPR029044">
    <property type="entry name" value="Nucleotide-diphossugar_trans"/>
</dbReference>
<dbReference type="EMBL" id="JBHSNG010000001">
    <property type="protein sequence ID" value="MFC5579614.1"/>
    <property type="molecule type" value="Genomic_DNA"/>
</dbReference>
<dbReference type="Gene3D" id="3.90.550.10">
    <property type="entry name" value="Spore Coat Polysaccharide Biosynthesis Protein SpsA, Chain A"/>
    <property type="match status" value="1"/>
</dbReference>
<dbReference type="Proteomes" id="UP001596111">
    <property type="component" value="Unassembled WGS sequence"/>
</dbReference>
<gene>
    <name evidence="2" type="ORF">ACFPPB_00585</name>
</gene>
<dbReference type="SUPFAM" id="SSF53448">
    <property type="entry name" value="Nucleotide-diphospho-sugar transferases"/>
    <property type="match status" value="1"/>
</dbReference>
<comment type="caution">
    <text evidence="2">The sequence shown here is derived from an EMBL/GenBank/DDBJ whole genome shotgun (WGS) entry which is preliminary data.</text>
</comment>
<dbReference type="CDD" id="cd00761">
    <property type="entry name" value="Glyco_tranf_GTA_type"/>
    <property type="match status" value="1"/>
</dbReference>